<feature type="transmembrane region" description="Helical" evidence="1">
    <location>
        <begin position="66"/>
        <end position="85"/>
    </location>
</feature>
<keyword evidence="1" id="KW-0812">Transmembrane</keyword>
<feature type="transmembrane region" description="Helical" evidence="1">
    <location>
        <begin position="42"/>
        <end position="60"/>
    </location>
</feature>
<dbReference type="InterPro" id="IPR035197">
    <property type="entry name" value="DUF5313"/>
</dbReference>
<comment type="caution">
    <text evidence="2">The sequence shown here is derived from an EMBL/GenBank/DDBJ whole genome shotgun (WGS) entry which is preliminary data.</text>
</comment>
<name>A0ABT3SFY4_9MYCO</name>
<accession>A0ABT3SFY4</accession>
<keyword evidence="1" id="KW-0472">Membrane</keyword>
<gene>
    <name evidence="2" type="ORF">ORI27_16410</name>
</gene>
<dbReference type="Pfam" id="PF17240">
    <property type="entry name" value="DUF5313"/>
    <property type="match status" value="1"/>
</dbReference>
<protein>
    <submittedName>
        <fullName evidence="2">DUF5313 domain-containing protein</fullName>
    </submittedName>
</protein>
<dbReference type="Proteomes" id="UP001300745">
    <property type="component" value="Unassembled WGS sequence"/>
</dbReference>
<evidence type="ECO:0000256" key="1">
    <source>
        <dbReference type="SAM" id="Phobius"/>
    </source>
</evidence>
<keyword evidence="1" id="KW-1133">Transmembrane helix</keyword>
<keyword evidence="3" id="KW-1185">Reference proteome</keyword>
<reference evidence="2 3" key="1">
    <citation type="submission" date="2022-11" db="EMBL/GenBank/DDBJ databases">
        <title>Mycobacterium sp. nov.</title>
        <authorList>
            <person name="Papic B."/>
            <person name="Spicic S."/>
            <person name="Duvnjak S."/>
        </authorList>
    </citation>
    <scope>NUCLEOTIDE SEQUENCE [LARGE SCALE GENOMIC DNA]</scope>
    <source>
        <strain evidence="2 3">CVI_P4</strain>
    </source>
</reference>
<organism evidence="2 3">
    <name type="scientific">Mycobacterium pinniadriaticum</name>
    <dbReference type="NCBI Taxonomy" id="2994102"/>
    <lineage>
        <taxon>Bacteria</taxon>
        <taxon>Bacillati</taxon>
        <taxon>Actinomycetota</taxon>
        <taxon>Actinomycetes</taxon>
        <taxon>Mycobacteriales</taxon>
        <taxon>Mycobacteriaceae</taxon>
        <taxon>Mycobacterium</taxon>
    </lineage>
</organism>
<proteinExistence type="predicted"/>
<sequence length="128" mass="14958">MSDSTRPNPAQYIAYCYGKVLPPSMHDWVRNDVTGKGAQRRTFIRVILPGLLMTAPLWLIPTTVPMHLAMTALLILPFLYFTHALDKIWRTYRLRQHGLDPALVDERARKRDAEIHEEYRQRYGNHTD</sequence>
<evidence type="ECO:0000313" key="2">
    <source>
        <dbReference type="EMBL" id="MCX2938292.1"/>
    </source>
</evidence>
<dbReference type="RefSeq" id="WP_265998046.1">
    <property type="nucleotide sequence ID" value="NZ_JAPJDN010000013.1"/>
</dbReference>
<evidence type="ECO:0000313" key="3">
    <source>
        <dbReference type="Proteomes" id="UP001300745"/>
    </source>
</evidence>
<dbReference type="EMBL" id="JAPJDO010000013">
    <property type="protein sequence ID" value="MCX2938292.1"/>
    <property type="molecule type" value="Genomic_DNA"/>
</dbReference>